<accession>A0A845Q8W5</accession>
<dbReference type="Gene3D" id="1.10.443.10">
    <property type="entry name" value="Intergrase catalytic core"/>
    <property type="match status" value="1"/>
</dbReference>
<dbReference type="PANTHER" id="PTHR30349">
    <property type="entry name" value="PHAGE INTEGRASE-RELATED"/>
    <property type="match status" value="1"/>
</dbReference>
<evidence type="ECO:0000256" key="3">
    <source>
        <dbReference type="ARBA" id="ARBA00023125"/>
    </source>
</evidence>
<dbReference type="EMBL" id="WXYQ01000001">
    <property type="protein sequence ID" value="NBG94521.1"/>
    <property type="molecule type" value="Genomic_DNA"/>
</dbReference>
<dbReference type="AlphaFoldDB" id="A0A845Q8W5"/>
<dbReference type="GO" id="GO:0006310">
    <property type="term" value="P:DNA recombination"/>
    <property type="evidence" value="ECO:0007669"/>
    <property type="project" value="UniProtKB-KW"/>
</dbReference>
<evidence type="ECO:0000313" key="6">
    <source>
        <dbReference type="EMBL" id="NBG94521.1"/>
    </source>
</evidence>
<name>A0A845Q8W5_9HYPH</name>
<evidence type="ECO:0000313" key="7">
    <source>
        <dbReference type="Proteomes" id="UP000470384"/>
    </source>
</evidence>
<dbReference type="InterPro" id="IPR050090">
    <property type="entry name" value="Tyrosine_recombinase_XerCD"/>
</dbReference>
<keyword evidence="7" id="KW-1185">Reference proteome</keyword>
<dbReference type="OrthoDB" id="9808346at2"/>
<evidence type="ECO:0000256" key="2">
    <source>
        <dbReference type="ARBA" id="ARBA00022908"/>
    </source>
</evidence>
<comment type="similarity">
    <text evidence="1">Belongs to the 'phage' integrase family.</text>
</comment>
<evidence type="ECO:0000256" key="1">
    <source>
        <dbReference type="ARBA" id="ARBA00008857"/>
    </source>
</evidence>
<comment type="caution">
    <text evidence="6">The sequence shown here is derived from an EMBL/GenBank/DDBJ whole genome shotgun (WGS) entry which is preliminary data.</text>
</comment>
<dbReference type="InterPro" id="IPR010998">
    <property type="entry name" value="Integrase_recombinase_N"/>
</dbReference>
<dbReference type="PROSITE" id="PS51898">
    <property type="entry name" value="TYR_RECOMBINASE"/>
    <property type="match status" value="1"/>
</dbReference>
<dbReference type="Gene3D" id="1.10.150.130">
    <property type="match status" value="1"/>
</dbReference>
<keyword evidence="4" id="KW-0233">DNA recombination</keyword>
<dbReference type="Proteomes" id="UP000470384">
    <property type="component" value="Unassembled WGS sequence"/>
</dbReference>
<proteinExistence type="inferred from homology"/>
<dbReference type="GO" id="GO:0015074">
    <property type="term" value="P:DNA integration"/>
    <property type="evidence" value="ECO:0007669"/>
    <property type="project" value="UniProtKB-KW"/>
</dbReference>
<gene>
    <name evidence="6" type="ORF">GTQ45_02085</name>
</gene>
<dbReference type="PANTHER" id="PTHR30349:SF64">
    <property type="entry name" value="PROPHAGE INTEGRASE INTD-RELATED"/>
    <property type="match status" value="1"/>
</dbReference>
<dbReference type="InterPro" id="IPR011010">
    <property type="entry name" value="DNA_brk_join_enz"/>
</dbReference>
<dbReference type="InterPro" id="IPR013762">
    <property type="entry name" value="Integrase-like_cat_sf"/>
</dbReference>
<evidence type="ECO:0000256" key="4">
    <source>
        <dbReference type="ARBA" id="ARBA00023172"/>
    </source>
</evidence>
<keyword evidence="2" id="KW-0229">DNA integration</keyword>
<reference evidence="6 7" key="1">
    <citation type="journal article" date="2016" name="Int. J. Syst. Evol. Microbiol.">
        <title>Pyruvatibacter mobilis gen. nov., sp. nov., a marine bacterium from the culture broth of Picochlorum sp. 122.</title>
        <authorList>
            <person name="Wang G."/>
            <person name="Tang M."/>
            <person name="Wu H."/>
            <person name="Dai S."/>
            <person name="Li T."/>
            <person name="Chen C."/>
            <person name="He H."/>
            <person name="Fan J."/>
            <person name="Xiang W."/>
            <person name="Li X."/>
        </authorList>
    </citation>
    <scope>NUCLEOTIDE SEQUENCE [LARGE SCALE GENOMIC DNA]</scope>
    <source>
        <strain evidence="6 7">GYP-11</strain>
    </source>
</reference>
<feature type="domain" description="Tyr recombinase" evidence="5">
    <location>
        <begin position="169"/>
        <end position="344"/>
    </location>
</feature>
<sequence>MAVRRKGTKWQADVTVKGQRLPRYSFNTEEEAKAWEMEARAAAILGKPIPVPDDAPIRGGKKPRRVGGPWTLEQAFRETHTKYWKGTAHGRKQTHNIRQIEEFFGPHLPVTEIGTEEIEAFVAACIEKGNSGSTINRKLSCLSKALNLAQTRGHLTVLPKIERAKENQGRIRWLSDAEEQAFHHYFGLWGDQDRLDAFVCLIDTGFRPSELWTLEARDINFGLGMITLWENKTNWPRSIHMTGRVKEVLLRRTDGGRHGPFDFGLSTEEMGRWFLYGWDRVRAELGLSDDPQFVPYALRHTCCSRLIQRGVDLVRVKEWMGHKTTQTTMRYAHLAPKHLASLVDALEQPREVA</sequence>
<dbReference type="GeneID" id="300653500"/>
<dbReference type="InterPro" id="IPR002104">
    <property type="entry name" value="Integrase_catalytic"/>
</dbReference>
<organism evidence="6 7">
    <name type="scientific">Pyruvatibacter mobilis</name>
    <dbReference type="NCBI Taxonomy" id="1712261"/>
    <lineage>
        <taxon>Bacteria</taxon>
        <taxon>Pseudomonadati</taxon>
        <taxon>Pseudomonadota</taxon>
        <taxon>Alphaproteobacteria</taxon>
        <taxon>Hyphomicrobiales</taxon>
        <taxon>Parvibaculaceae</taxon>
        <taxon>Pyruvatibacter</taxon>
    </lineage>
</organism>
<keyword evidence="3" id="KW-0238">DNA-binding</keyword>
<evidence type="ECO:0000259" key="5">
    <source>
        <dbReference type="PROSITE" id="PS51898"/>
    </source>
</evidence>
<dbReference type="SUPFAM" id="SSF56349">
    <property type="entry name" value="DNA breaking-rejoining enzymes"/>
    <property type="match status" value="1"/>
</dbReference>
<protein>
    <submittedName>
        <fullName evidence="6">Tyrosine-type recombinase/integrase</fullName>
    </submittedName>
</protein>
<dbReference type="Pfam" id="PF00589">
    <property type="entry name" value="Phage_integrase"/>
    <property type="match status" value="1"/>
</dbReference>
<dbReference type="CDD" id="cd00796">
    <property type="entry name" value="INT_Rci_Hp1_C"/>
    <property type="match status" value="1"/>
</dbReference>
<dbReference type="RefSeq" id="WP_160586609.1">
    <property type="nucleotide sequence ID" value="NZ_BMHN01000001.1"/>
</dbReference>
<dbReference type="GO" id="GO:0003677">
    <property type="term" value="F:DNA binding"/>
    <property type="evidence" value="ECO:0007669"/>
    <property type="project" value="UniProtKB-KW"/>
</dbReference>